<organism evidence="3 4">
    <name type="scientific">Chryseobacterium pennipullorum</name>
    <dbReference type="NCBI Taxonomy" id="2258963"/>
    <lineage>
        <taxon>Bacteria</taxon>
        <taxon>Pseudomonadati</taxon>
        <taxon>Bacteroidota</taxon>
        <taxon>Flavobacteriia</taxon>
        <taxon>Flavobacteriales</taxon>
        <taxon>Weeksellaceae</taxon>
        <taxon>Chryseobacterium group</taxon>
        <taxon>Chryseobacterium</taxon>
    </lineage>
</organism>
<feature type="signal peptide" evidence="1">
    <location>
        <begin position="1"/>
        <end position="18"/>
    </location>
</feature>
<dbReference type="PANTHER" id="PTHR32305">
    <property type="match status" value="1"/>
</dbReference>
<evidence type="ECO:0000259" key="2">
    <source>
        <dbReference type="Pfam" id="PF20041"/>
    </source>
</evidence>
<comment type="caution">
    <text evidence="3">The sequence shown here is derived from an EMBL/GenBank/DDBJ whole genome shotgun (WGS) entry which is preliminary data.</text>
</comment>
<dbReference type="Proteomes" id="UP000256257">
    <property type="component" value="Unassembled WGS sequence"/>
</dbReference>
<evidence type="ECO:0000256" key="1">
    <source>
        <dbReference type="SAM" id="SignalP"/>
    </source>
</evidence>
<accession>A0A3D9AK40</accession>
<dbReference type="Gene3D" id="2.180.10.10">
    <property type="entry name" value="RHS repeat-associated core"/>
    <property type="match status" value="1"/>
</dbReference>
<evidence type="ECO:0000313" key="3">
    <source>
        <dbReference type="EMBL" id="REC41631.1"/>
    </source>
</evidence>
<dbReference type="InterPro" id="IPR045619">
    <property type="entry name" value="DUF6443"/>
</dbReference>
<dbReference type="Pfam" id="PF20041">
    <property type="entry name" value="DUF6443"/>
    <property type="match status" value="1"/>
</dbReference>
<evidence type="ECO:0000313" key="4">
    <source>
        <dbReference type="Proteomes" id="UP000256257"/>
    </source>
</evidence>
<reference evidence="3 4" key="1">
    <citation type="submission" date="2018-06" db="EMBL/GenBank/DDBJ databases">
        <title>Novel Chryseobacterium species.</title>
        <authorList>
            <person name="Newman J."/>
            <person name="Hugo C."/>
            <person name="Oosthuizen L."/>
            <person name="Charimba G."/>
        </authorList>
    </citation>
    <scope>NUCLEOTIDE SEQUENCE [LARGE SCALE GENOMIC DNA]</scope>
    <source>
        <strain evidence="3 4">7_F195</strain>
    </source>
</reference>
<dbReference type="EMBL" id="QNVV01000037">
    <property type="protein sequence ID" value="REC41631.1"/>
    <property type="molecule type" value="Genomic_DNA"/>
</dbReference>
<name>A0A3D9AK40_9FLAO</name>
<protein>
    <submittedName>
        <fullName evidence="3">RHS repeat-associated core domain-containing protein</fullName>
    </submittedName>
</protein>
<dbReference type="NCBIfam" id="TIGR03696">
    <property type="entry name" value="Rhs_assc_core"/>
    <property type="match status" value="1"/>
</dbReference>
<dbReference type="PANTHER" id="PTHR32305:SF15">
    <property type="entry name" value="PROTEIN RHSA-RELATED"/>
    <property type="match status" value="1"/>
</dbReference>
<dbReference type="OrthoDB" id="2972467at2"/>
<keyword evidence="4" id="KW-1185">Reference proteome</keyword>
<sequence length="1157" mass="130818">MKKIIIPVGLLLLGSVKAQLTPTENYIQTKTYLDYNGTSPTKSAETVQYFDGLGRPKQIVNVKASPLGRDVVTHIEYDGFGRQVKDYLPVPQSNTLNGAIVPNPLANATQPGIYGQEKIFAEKTLENSPLDRIQEQKQVGTAWDTKPVKFQYDANVHVDYVRKYETTTTWVENRTQTSVKLLQYFLPNSLYKNTITDEDGNKTIEFKNGKGQLILSRKVLNATTNADTYYVYNEYDQLAFVIPPSAPATLDDSSKEKLCYQYRYDGRNRLVEKKLPGKGWEYMAYDKADRLIMSQDANMRPSGKWLFTKYDKFSRVVYTGIANIGSQFVRQQVQGSIDYYIDNGKPATEDRDAEGFNSAGMNIKYSNLAYPGDHIEKVYSVNYYDTYPNYNFNPTFPVSIQGETTLQPSMMADGKSTKGLPVMSLVKNIEDDNWTKTYSYYDTKGRVIGTHSINHLGGYTRTETKLDFAGAVKTSVTKHKRLTTDTERIITETFEYDHQNRLLAHKHKVGTNPVEILAQNKYNELSQLESKKVGGISAASPLQQIDYKYNIRGWMTKINDPKNLNGKLFGYEIKYNTVEGLVTPNMDYSNLIVKPKFNGNIAEIDWKTATVPNDNLKRYGYVYDGLNRLLAGFYQKDTNPSAKENFEKMDYDLNGNIAALKRSGFSSGTTASLIDDLTYIYIGNKLTQVKEAAQNDIGYEGGNNFIDYDLNGNMTNMKDKGIQSITYNYLNLPGVLLISQRDPFLGPNLESSLSYLYRSDGVKLRKSYFRQARRGPTGTVRTTDYLDGFQYNYFGNGEVCLTCRTEFAYEEQAYKKADSQLNEINLTPEWKLDFVPTSEGFYSFIENRYIYQYKDHLGNARISFGKNSAGALEITDSNDYYPFGLNHIGNGKSLIGSYYSYKYQGQELQETGFYSFKWRNYMPDIGRFFNIDPLAEKYPTWAPYVFSGNRVIDARELEGLEPVEINKGTKNLIIAVQGYDGNPDRGKTQSKYPDKGSFSSLLVDRYSSQQGTQVAVFDSSMDSRTRKDVSKSIEDFRTASPDGKLVIVGHSLGADNAITAINKSLNVKVDKLITLDISDPIKKTDNVINSNVVEAKNYLQTNNIFVGGTKIEAASGNSTTKITNVKTDDNTTHTTIDNNYRFNVLNEVKKIIPINND</sequence>
<feature type="domain" description="DUF6443" evidence="2">
    <location>
        <begin position="28"/>
        <end position="150"/>
    </location>
</feature>
<dbReference type="InterPro" id="IPR050708">
    <property type="entry name" value="T6SS_VgrG/RHS"/>
</dbReference>
<dbReference type="InterPro" id="IPR029058">
    <property type="entry name" value="AB_hydrolase_fold"/>
</dbReference>
<dbReference type="AlphaFoldDB" id="A0A3D9AK40"/>
<keyword evidence="1" id="KW-0732">Signal</keyword>
<dbReference type="Gene3D" id="3.40.50.1820">
    <property type="entry name" value="alpha/beta hydrolase"/>
    <property type="match status" value="1"/>
</dbReference>
<dbReference type="RefSeq" id="WP_115930286.1">
    <property type="nucleotide sequence ID" value="NZ_QNVV01000037.1"/>
</dbReference>
<gene>
    <name evidence="3" type="ORF">DRF67_21150</name>
</gene>
<dbReference type="InterPro" id="IPR022385">
    <property type="entry name" value="Rhs_assc_core"/>
</dbReference>
<dbReference type="SUPFAM" id="SSF53474">
    <property type="entry name" value="alpha/beta-Hydrolases"/>
    <property type="match status" value="1"/>
</dbReference>
<proteinExistence type="predicted"/>
<feature type="chain" id="PRO_5017695591" evidence="1">
    <location>
        <begin position="19"/>
        <end position="1157"/>
    </location>
</feature>